<dbReference type="GO" id="GO:0003700">
    <property type="term" value="F:DNA-binding transcription factor activity"/>
    <property type="evidence" value="ECO:0007669"/>
    <property type="project" value="InterPro"/>
</dbReference>
<evidence type="ECO:0000256" key="1">
    <source>
        <dbReference type="ARBA" id="ARBA00023015"/>
    </source>
</evidence>
<dbReference type="GO" id="GO:0003677">
    <property type="term" value="F:DNA binding"/>
    <property type="evidence" value="ECO:0007669"/>
    <property type="project" value="UniProtKB-KW"/>
</dbReference>
<evidence type="ECO:0000313" key="5">
    <source>
        <dbReference type="EMBL" id="EKU94008.1"/>
    </source>
</evidence>
<dbReference type="Pfam" id="PF01047">
    <property type="entry name" value="MarR"/>
    <property type="match status" value="1"/>
</dbReference>
<dbReference type="InterPro" id="IPR000835">
    <property type="entry name" value="HTH_MarR-typ"/>
</dbReference>
<dbReference type="Gene3D" id="1.10.10.10">
    <property type="entry name" value="Winged helix-like DNA-binding domain superfamily/Winged helix DNA-binding domain"/>
    <property type="match status" value="1"/>
</dbReference>
<keyword evidence="3" id="KW-0804">Transcription</keyword>
<dbReference type="SMART" id="SM00347">
    <property type="entry name" value="HTH_MARR"/>
    <property type="match status" value="1"/>
</dbReference>
<dbReference type="HOGENOM" id="CLU_148522_0_0_9"/>
<sequence length="143" mass="16970">MSGGVDIRTLLDRMDEFTRLHRKLNQMILDYYHLTESSVFLFDIIQDDQMTLKDITQASKLDKSTISRQVNNLVKKDLLKKLPGQDKRYAYFEMTKFAKDRYQSYQEEADRAFADLLSSWTEDEKQKLSILLMRLNRVYQSAI</sequence>
<evidence type="ECO:0000256" key="3">
    <source>
        <dbReference type="ARBA" id="ARBA00023163"/>
    </source>
</evidence>
<keyword evidence="1" id="KW-0805">Transcription regulation</keyword>
<dbReference type="PANTHER" id="PTHR35790:SF4">
    <property type="entry name" value="HTH-TYPE TRANSCRIPTIONAL REGULATOR PCHR"/>
    <property type="match status" value="1"/>
</dbReference>
<keyword evidence="6" id="KW-1185">Reference proteome</keyword>
<evidence type="ECO:0000313" key="6">
    <source>
        <dbReference type="Proteomes" id="UP000009875"/>
    </source>
</evidence>
<dbReference type="AlphaFoldDB" id="K9EBG5"/>
<proteinExistence type="predicted"/>
<dbReference type="PANTHER" id="PTHR35790">
    <property type="entry name" value="HTH-TYPE TRANSCRIPTIONAL REGULATOR PCHR"/>
    <property type="match status" value="1"/>
</dbReference>
<evidence type="ECO:0000256" key="2">
    <source>
        <dbReference type="ARBA" id="ARBA00023125"/>
    </source>
</evidence>
<dbReference type="Proteomes" id="UP000009875">
    <property type="component" value="Unassembled WGS sequence"/>
</dbReference>
<dbReference type="STRING" id="883081.HMPREF9698_00488"/>
<dbReference type="PRINTS" id="PR00598">
    <property type="entry name" value="HTHMARR"/>
</dbReference>
<dbReference type="InterPro" id="IPR052067">
    <property type="entry name" value="Metal_resp_HTH_trans_reg"/>
</dbReference>
<dbReference type="RefSeq" id="WP_003777003.1">
    <property type="nucleotide sequence ID" value="NZ_JH992957.1"/>
</dbReference>
<evidence type="ECO:0000259" key="4">
    <source>
        <dbReference type="PROSITE" id="PS50995"/>
    </source>
</evidence>
<dbReference type="PROSITE" id="PS50995">
    <property type="entry name" value="HTH_MARR_2"/>
    <property type="match status" value="1"/>
</dbReference>
<organism evidence="5 6">
    <name type="scientific">Alloiococcus otitis ATCC 51267</name>
    <dbReference type="NCBI Taxonomy" id="883081"/>
    <lineage>
        <taxon>Bacteria</taxon>
        <taxon>Bacillati</taxon>
        <taxon>Bacillota</taxon>
        <taxon>Bacilli</taxon>
        <taxon>Lactobacillales</taxon>
        <taxon>Carnobacteriaceae</taxon>
        <taxon>Alloiococcus</taxon>
    </lineage>
</organism>
<gene>
    <name evidence="5" type="ORF">HMPREF9698_00488</name>
</gene>
<accession>K9EBG5</accession>
<reference evidence="5 6" key="1">
    <citation type="submission" date="2012-09" db="EMBL/GenBank/DDBJ databases">
        <title>The Genome Sequence of Alloiococcus otitis ATCC 51267.</title>
        <authorList>
            <consortium name="The Broad Institute Genome Sequencing Platform"/>
            <person name="Earl A."/>
            <person name="Ward D."/>
            <person name="Feldgarden M."/>
            <person name="Gevers D."/>
            <person name="Huys G."/>
            <person name="Walker B."/>
            <person name="Young S.K."/>
            <person name="Zeng Q."/>
            <person name="Gargeya S."/>
            <person name="Fitzgerald M."/>
            <person name="Haas B."/>
            <person name="Abouelleil A."/>
            <person name="Alvarado L."/>
            <person name="Arachchi H.M."/>
            <person name="Berlin A.M."/>
            <person name="Chapman S.B."/>
            <person name="Goldberg J."/>
            <person name="Griggs A."/>
            <person name="Gujja S."/>
            <person name="Hansen M."/>
            <person name="Howarth C."/>
            <person name="Imamovic A."/>
            <person name="Larimer J."/>
            <person name="McCowen C."/>
            <person name="Montmayeur A."/>
            <person name="Murphy C."/>
            <person name="Neiman D."/>
            <person name="Pearson M."/>
            <person name="Priest M."/>
            <person name="Roberts A."/>
            <person name="Saif S."/>
            <person name="Shea T."/>
            <person name="Sisk P."/>
            <person name="Sykes S."/>
            <person name="Wortman J."/>
            <person name="Nusbaum C."/>
            <person name="Birren B."/>
        </authorList>
    </citation>
    <scope>NUCLEOTIDE SEQUENCE [LARGE SCALE GENOMIC DNA]</scope>
    <source>
        <strain evidence="5 6">ATCC 51267</strain>
    </source>
</reference>
<name>K9EBG5_9LACT</name>
<keyword evidence="2" id="KW-0238">DNA-binding</keyword>
<protein>
    <recommendedName>
        <fullName evidence="4">HTH marR-type domain-containing protein</fullName>
    </recommendedName>
</protein>
<dbReference type="InterPro" id="IPR036390">
    <property type="entry name" value="WH_DNA-bd_sf"/>
</dbReference>
<dbReference type="EMBL" id="AGXA01000007">
    <property type="protein sequence ID" value="EKU94008.1"/>
    <property type="molecule type" value="Genomic_DNA"/>
</dbReference>
<dbReference type="InterPro" id="IPR036388">
    <property type="entry name" value="WH-like_DNA-bd_sf"/>
</dbReference>
<comment type="caution">
    <text evidence="5">The sequence shown here is derived from an EMBL/GenBank/DDBJ whole genome shotgun (WGS) entry which is preliminary data.</text>
</comment>
<dbReference type="SUPFAM" id="SSF46785">
    <property type="entry name" value="Winged helix' DNA-binding domain"/>
    <property type="match status" value="1"/>
</dbReference>
<feature type="domain" description="HTH marR-type" evidence="4">
    <location>
        <begin position="4"/>
        <end position="137"/>
    </location>
</feature>
<dbReference type="eggNOG" id="COG1846">
    <property type="taxonomic scope" value="Bacteria"/>
</dbReference>
<dbReference type="OrthoDB" id="2411388at2"/>